<evidence type="ECO:0000256" key="1">
    <source>
        <dbReference type="SAM" id="MobiDB-lite"/>
    </source>
</evidence>
<feature type="region of interest" description="Disordered" evidence="1">
    <location>
        <begin position="142"/>
        <end position="185"/>
    </location>
</feature>
<feature type="domain" description="LysM" evidence="2">
    <location>
        <begin position="184"/>
        <end position="240"/>
    </location>
</feature>
<dbReference type="AlphaFoldDB" id="A0A266Q7F4"/>
<dbReference type="InterPro" id="IPR057840">
    <property type="entry name" value="FimV_N"/>
</dbReference>
<sequence>MRLRQLVLACGLSSFVLSPYVSALGLGEVKLKSSLNQPLEAEVKLLDTRDLTAEQILVTLASPADFERNGVDRLYFYTELQFQVDLESADGPKVIIRSRNPVREPYLNFLIEARWTAGRLLREYTLLMDLPTFEEDAKPASVNAPAATASPRYQPAPTAAPRSSSSSSGASPSRPSAKPSLSGDQYEVRANDTLWEIALRARPNSSVSVHQSMMALYRANPDAFINGDINKLRRGQVLRIPDASDMTSLPKADAVSQFAQATGDSNYGAQLNASRRSNTARTESTEISGRVKLAAPSAGTNTSGQGSGANDGSGRALEGELAATLEELDKTKSENTELGARVKDLEAQIETMERLVAVSNEKLRALQVAAGQEVAPAEAASVQSAAPAEVAAVSSAASSVAAVAPPQPAPRNLNLLYNNLCQSQVLLTP</sequence>
<dbReference type="EMBL" id="NHNI01000001">
    <property type="protein sequence ID" value="OZY85772.1"/>
    <property type="molecule type" value="Genomic_DNA"/>
</dbReference>
<dbReference type="NCBIfam" id="TIGR03505">
    <property type="entry name" value="FimV_core"/>
    <property type="match status" value="1"/>
</dbReference>
<dbReference type="RefSeq" id="WP_094983610.1">
    <property type="nucleotide sequence ID" value="NZ_NHNI01000001.1"/>
</dbReference>
<dbReference type="Proteomes" id="UP000216101">
    <property type="component" value="Unassembled WGS sequence"/>
</dbReference>
<proteinExistence type="predicted"/>
<evidence type="ECO:0000313" key="3">
    <source>
        <dbReference type="EMBL" id="OZY85772.1"/>
    </source>
</evidence>
<feature type="compositionally biased region" description="Polar residues" evidence="1">
    <location>
        <begin position="269"/>
        <end position="287"/>
    </location>
</feature>
<dbReference type="Gene3D" id="3.10.350.10">
    <property type="entry name" value="LysM domain"/>
    <property type="match status" value="1"/>
</dbReference>
<protein>
    <recommendedName>
        <fullName evidence="2">LysM domain-containing protein</fullName>
    </recommendedName>
</protein>
<dbReference type="InterPro" id="IPR018392">
    <property type="entry name" value="LysM"/>
</dbReference>
<accession>A0A266Q7F4</accession>
<dbReference type="Pfam" id="PF25800">
    <property type="entry name" value="FimV_N"/>
    <property type="match status" value="1"/>
</dbReference>
<evidence type="ECO:0000259" key="2">
    <source>
        <dbReference type="PROSITE" id="PS51782"/>
    </source>
</evidence>
<feature type="region of interest" description="Disordered" evidence="1">
    <location>
        <begin position="269"/>
        <end position="315"/>
    </location>
</feature>
<reference evidence="4" key="1">
    <citation type="submission" date="2017-05" db="EMBL/GenBank/DDBJ databases">
        <authorList>
            <person name="Barney B.M."/>
        </authorList>
    </citation>
    <scope>NUCLEOTIDE SEQUENCE [LARGE SCALE GENOMIC DNA]</scope>
    <source>
        <strain evidence="4">PSBB022</strain>
    </source>
</reference>
<gene>
    <name evidence="3" type="ORF">CBP51_01615</name>
</gene>
<name>A0A266Q7F4_9GAMM</name>
<dbReference type="PROSITE" id="PS51782">
    <property type="entry name" value="LYSM"/>
    <property type="match status" value="1"/>
</dbReference>
<keyword evidence="4" id="KW-1185">Reference proteome</keyword>
<dbReference type="InterPro" id="IPR036779">
    <property type="entry name" value="LysM_dom_sf"/>
</dbReference>
<evidence type="ECO:0000313" key="4">
    <source>
        <dbReference type="Proteomes" id="UP000216101"/>
    </source>
</evidence>
<feature type="compositionally biased region" description="Low complexity" evidence="1">
    <location>
        <begin position="155"/>
        <end position="182"/>
    </location>
</feature>
<dbReference type="CDD" id="cd00118">
    <property type="entry name" value="LysM"/>
    <property type="match status" value="1"/>
</dbReference>
<dbReference type="InterPro" id="IPR020012">
    <property type="entry name" value="LysM_FimV"/>
</dbReference>
<organism evidence="3 4">
    <name type="scientific">Cellvibrio mixtus</name>
    <dbReference type="NCBI Taxonomy" id="39650"/>
    <lineage>
        <taxon>Bacteria</taxon>
        <taxon>Pseudomonadati</taxon>
        <taxon>Pseudomonadota</taxon>
        <taxon>Gammaproteobacteria</taxon>
        <taxon>Cellvibrionales</taxon>
        <taxon>Cellvibrionaceae</taxon>
        <taxon>Cellvibrio</taxon>
    </lineage>
</organism>
<comment type="caution">
    <text evidence="3">The sequence shown here is derived from an EMBL/GenBank/DDBJ whole genome shotgun (WGS) entry which is preliminary data.</text>
</comment>